<protein>
    <submittedName>
        <fullName evidence="1">Uncharacterized protein</fullName>
    </submittedName>
</protein>
<sequence>MFPCLGCSQCPFVLKGREFTHPFTGQTTQLRGYYTCISKFAIYVLTCPCGLINKHEITQMVKSHISQHRSSINLRNMSLPVSKHFVEKGHTAV</sequence>
<dbReference type="AlphaFoldDB" id="A0A974CRX4"/>
<accession>A0A974CRX4</accession>
<gene>
    <name evidence="1" type="ORF">XELAEV_18028867mg</name>
</gene>
<proteinExistence type="predicted"/>
<name>A0A974CRX4_XENLA</name>
<organism evidence="1 2">
    <name type="scientific">Xenopus laevis</name>
    <name type="common">African clawed frog</name>
    <dbReference type="NCBI Taxonomy" id="8355"/>
    <lineage>
        <taxon>Eukaryota</taxon>
        <taxon>Metazoa</taxon>
        <taxon>Chordata</taxon>
        <taxon>Craniata</taxon>
        <taxon>Vertebrata</taxon>
        <taxon>Euteleostomi</taxon>
        <taxon>Amphibia</taxon>
        <taxon>Batrachia</taxon>
        <taxon>Anura</taxon>
        <taxon>Pipoidea</taxon>
        <taxon>Pipidae</taxon>
        <taxon>Xenopodinae</taxon>
        <taxon>Xenopus</taxon>
        <taxon>Xenopus</taxon>
    </lineage>
</organism>
<evidence type="ECO:0000313" key="2">
    <source>
        <dbReference type="Proteomes" id="UP000694892"/>
    </source>
</evidence>
<dbReference type="Proteomes" id="UP000694892">
    <property type="component" value="Chromosome 5S"/>
</dbReference>
<evidence type="ECO:0000313" key="1">
    <source>
        <dbReference type="EMBL" id="OCT77772.1"/>
    </source>
</evidence>
<dbReference type="EMBL" id="CM004475">
    <property type="protein sequence ID" value="OCT77772.1"/>
    <property type="molecule type" value="Genomic_DNA"/>
</dbReference>
<reference evidence="2" key="1">
    <citation type="journal article" date="2016" name="Nature">
        <title>Genome evolution in the allotetraploid frog Xenopus laevis.</title>
        <authorList>
            <person name="Session A.M."/>
            <person name="Uno Y."/>
            <person name="Kwon T."/>
            <person name="Chapman J.A."/>
            <person name="Toyoda A."/>
            <person name="Takahashi S."/>
            <person name="Fukui A."/>
            <person name="Hikosaka A."/>
            <person name="Suzuki A."/>
            <person name="Kondo M."/>
            <person name="van Heeringen S.J."/>
            <person name="Quigley I."/>
            <person name="Heinz S."/>
            <person name="Ogino H."/>
            <person name="Ochi H."/>
            <person name="Hellsten U."/>
            <person name="Lyons J.B."/>
            <person name="Simakov O."/>
            <person name="Putnam N."/>
            <person name="Stites J."/>
            <person name="Kuroki Y."/>
            <person name="Tanaka T."/>
            <person name="Michiue T."/>
            <person name="Watanabe M."/>
            <person name="Bogdanovic O."/>
            <person name="Lister R."/>
            <person name="Georgiou G."/>
            <person name="Paranjpe S.S."/>
            <person name="van Kruijsbergen I."/>
            <person name="Shu S."/>
            <person name="Carlson J."/>
            <person name="Kinoshita T."/>
            <person name="Ohta Y."/>
            <person name="Mawaribuchi S."/>
            <person name="Jenkins J."/>
            <person name="Grimwood J."/>
            <person name="Schmutz J."/>
            <person name="Mitros T."/>
            <person name="Mozaffari S.V."/>
            <person name="Suzuki Y."/>
            <person name="Haramoto Y."/>
            <person name="Yamamoto T.S."/>
            <person name="Takagi C."/>
            <person name="Heald R."/>
            <person name="Miller K."/>
            <person name="Haudenschild C."/>
            <person name="Kitzman J."/>
            <person name="Nakayama T."/>
            <person name="Izutsu Y."/>
            <person name="Robert J."/>
            <person name="Fortriede J."/>
            <person name="Burns K."/>
            <person name="Lotay V."/>
            <person name="Karimi K."/>
            <person name="Yasuoka Y."/>
            <person name="Dichmann D.S."/>
            <person name="Flajnik M.F."/>
            <person name="Houston D.W."/>
            <person name="Shendure J."/>
            <person name="DuPasquier L."/>
            <person name="Vize P.D."/>
            <person name="Zorn A.M."/>
            <person name="Ito M."/>
            <person name="Marcotte E.M."/>
            <person name="Wallingford J.B."/>
            <person name="Ito Y."/>
            <person name="Asashima M."/>
            <person name="Ueno N."/>
            <person name="Matsuda Y."/>
            <person name="Veenstra G.J."/>
            <person name="Fujiyama A."/>
            <person name="Harland R.M."/>
            <person name="Taira M."/>
            <person name="Rokhsar D.S."/>
        </authorList>
    </citation>
    <scope>NUCLEOTIDE SEQUENCE [LARGE SCALE GENOMIC DNA]</scope>
    <source>
        <strain evidence="2">J</strain>
    </source>
</reference>